<dbReference type="InterPro" id="IPR018392">
    <property type="entry name" value="LysM"/>
</dbReference>
<sequence length="189" mass="20406">MRKISKILVPTFVLGLILGGFGLAANASTVTVQPNDTFWGIAQEHDVTVDELKEWNSELDPTAIPVGTEVVISKGESSDNRVVTHVVQPGNTLSEIAQVYDGVTLDRLYDLNEGIDPLTLAIGSEVIVVHESNSTTGHDVVYHTVQPGNTFYEIASVYDGVSVDEIITANPNVDPYFLQVGSEITIPLK</sequence>
<feature type="domain" description="LysM" evidence="1">
    <location>
        <begin position="141"/>
        <end position="186"/>
    </location>
</feature>
<dbReference type="RefSeq" id="WP_163181580.1">
    <property type="nucleotide sequence ID" value="NZ_JAAIWM010000009.1"/>
</dbReference>
<dbReference type="SMART" id="SM00257">
    <property type="entry name" value="LysM"/>
    <property type="match status" value="3"/>
</dbReference>
<name>A0A6M0QD96_9BACI</name>
<dbReference type="Gene3D" id="3.10.350.10">
    <property type="entry name" value="LysM domain"/>
    <property type="match status" value="3"/>
</dbReference>
<gene>
    <name evidence="2" type="ORF">G4D63_18705</name>
</gene>
<dbReference type="Proteomes" id="UP000481043">
    <property type="component" value="Unassembled WGS sequence"/>
</dbReference>
<organism evidence="2 3">
    <name type="scientific">Bacillus mesophilus</name>
    <dbReference type="NCBI Taxonomy" id="1808955"/>
    <lineage>
        <taxon>Bacteria</taxon>
        <taxon>Bacillati</taxon>
        <taxon>Bacillota</taxon>
        <taxon>Bacilli</taxon>
        <taxon>Bacillales</taxon>
        <taxon>Bacillaceae</taxon>
        <taxon>Bacillus</taxon>
    </lineage>
</organism>
<dbReference type="PANTHER" id="PTHR33734:SF22">
    <property type="entry name" value="MEMBRANE-BOUND LYTIC MUREIN TRANSGLYCOSYLASE D"/>
    <property type="match status" value="1"/>
</dbReference>
<keyword evidence="3" id="KW-1185">Reference proteome</keyword>
<dbReference type="CDD" id="cd00118">
    <property type="entry name" value="LysM"/>
    <property type="match status" value="3"/>
</dbReference>
<dbReference type="AlphaFoldDB" id="A0A6M0QD96"/>
<dbReference type="SUPFAM" id="SSF54106">
    <property type="entry name" value="LysM domain"/>
    <property type="match status" value="3"/>
</dbReference>
<dbReference type="EMBL" id="JAAIWM010000009">
    <property type="protein sequence ID" value="NEY73749.1"/>
    <property type="molecule type" value="Genomic_DNA"/>
</dbReference>
<comment type="caution">
    <text evidence="2">The sequence shown here is derived from an EMBL/GenBank/DDBJ whole genome shotgun (WGS) entry which is preliminary data.</text>
</comment>
<evidence type="ECO:0000313" key="2">
    <source>
        <dbReference type="EMBL" id="NEY73749.1"/>
    </source>
</evidence>
<dbReference type="PANTHER" id="PTHR33734">
    <property type="entry name" value="LYSM DOMAIN-CONTAINING GPI-ANCHORED PROTEIN 2"/>
    <property type="match status" value="1"/>
</dbReference>
<proteinExistence type="predicted"/>
<dbReference type="Pfam" id="PF01476">
    <property type="entry name" value="LysM"/>
    <property type="match status" value="3"/>
</dbReference>
<evidence type="ECO:0000313" key="3">
    <source>
        <dbReference type="Proteomes" id="UP000481043"/>
    </source>
</evidence>
<dbReference type="PROSITE" id="PS51782">
    <property type="entry name" value="LYSM"/>
    <property type="match status" value="3"/>
</dbReference>
<evidence type="ECO:0000259" key="1">
    <source>
        <dbReference type="PROSITE" id="PS51782"/>
    </source>
</evidence>
<feature type="domain" description="LysM" evidence="1">
    <location>
        <begin position="28"/>
        <end position="72"/>
    </location>
</feature>
<dbReference type="InterPro" id="IPR036779">
    <property type="entry name" value="LysM_dom_sf"/>
</dbReference>
<accession>A0A6M0QD96</accession>
<feature type="domain" description="LysM" evidence="1">
    <location>
        <begin position="83"/>
        <end position="128"/>
    </location>
</feature>
<protein>
    <submittedName>
        <fullName evidence="2">LysM peptidoglycan-binding domain-containing protein</fullName>
    </submittedName>
</protein>
<reference evidence="2 3" key="1">
    <citation type="submission" date="2020-02" db="EMBL/GenBank/DDBJ databases">
        <title>Bacillus aquiflavi sp. nov., isolated from yellow water of strong flavor Chinese baijiu in Yibin region of China.</title>
        <authorList>
            <person name="Xie J."/>
        </authorList>
    </citation>
    <scope>NUCLEOTIDE SEQUENCE [LARGE SCALE GENOMIC DNA]</scope>
    <source>
        <strain evidence="2 3">SA4</strain>
    </source>
</reference>